<dbReference type="SUPFAM" id="SSF51126">
    <property type="entry name" value="Pectin lyase-like"/>
    <property type="match status" value="1"/>
</dbReference>
<dbReference type="EMBL" id="LAZR01059719">
    <property type="protein sequence ID" value="KKK67215.1"/>
    <property type="molecule type" value="Genomic_DNA"/>
</dbReference>
<feature type="non-terminal residue" evidence="1">
    <location>
        <position position="1"/>
    </location>
</feature>
<proteinExistence type="predicted"/>
<reference evidence="1" key="1">
    <citation type="journal article" date="2015" name="Nature">
        <title>Complex archaea that bridge the gap between prokaryotes and eukaryotes.</title>
        <authorList>
            <person name="Spang A."/>
            <person name="Saw J.H."/>
            <person name="Jorgensen S.L."/>
            <person name="Zaremba-Niedzwiedzka K."/>
            <person name="Martijn J."/>
            <person name="Lind A.E."/>
            <person name="van Eijk R."/>
            <person name="Schleper C."/>
            <person name="Guy L."/>
            <person name="Ettema T.J."/>
        </authorList>
    </citation>
    <scope>NUCLEOTIDE SEQUENCE</scope>
</reference>
<evidence type="ECO:0008006" key="2">
    <source>
        <dbReference type="Google" id="ProtNLM"/>
    </source>
</evidence>
<sequence>LMGGYPVANPGVISEVDRYLRTATLLGPVSGVEDSQHGQGILLPNIFFVDSSAGSDGNSGLDPRRALATLQAAIDLCGANRGDIIMLGIGHNDSLAAGGAGALTLNVAGVAIVGTGVGSLRSAITFTGATDTVVISAANMSFSNLSFEAGVAQVATGLDIGAVDGLSFDNCYFLAAGGAPDTLNYVDVINLETGADDISFNKCKFFGRDTLNDQFIVGVAHDGLYIDDCLFLQVVAQDSTVPLIEFTGAVTNIEIKNSSFYHNLQDGLFIIGSSGTNSGVIADCMFGGADTADSETLGVDLTGAHAFECYFSGAVGGWGIAGGGATAIYNSAA</sequence>
<name>A0A0F8Y0W8_9ZZZZ</name>
<dbReference type="AlphaFoldDB" id="A0A0F8Y0W8"/>
<evidence type="ECO:0000313" key="1">
    <source>
        <dbReference type="EMBL" id="KKK67215.1"/>
    </source>
</evidence>
<accession>A0A0F8Y0W8</accession>
<dbReference type="Gene3D" id="2.160.20.10">
    <property type="entry name" value="Single-stranded right-handed beta-helix, Pectin lyase-like"/>
    <property type="match status" value="1"/>
</dbReference>
<gene>
    <name evidence="1" type="ORF">LCGC14_2956290</name>
</gene>
<dbReference type="InterPro" id="IPR011050">
    <property type="entry name" value="Pectin_lyase_fold/virulence"/>
</dbReference>
<comment type="caution">
    <text evidence="1">The sequence shown here is derived from an EMBL/GenBank/DDBJ whole genome shotgun (WGS) entry which is preliminary data.</text>
</comment>
<organism evidence="1">
    <name type="scientific">marine sediment metagenome</name>
    <dbReference type="NCBI Taxonomy" id="412755"/>
    <lineage>
        <taxon>unclassified sequences</taxon>
        <taxon>metagenomes</taxon>
        <taxon>ecological metagenomes</taxon>
    </lineage>
</organism>
<protein>
    <recommendedName>
        <fullName evidence="2">Right handed beta helix domain-containing protein</fullName>
    </recommendedName>
</protein>
<dbReference type="InterPro" id="IPR012334">
    <property type="entry name" value="Pectin_lyas_fold"/>
</dbReference>